<dbReference type="InterPro" id="IPR003644">
    <property type="entry name" value="Calx_beta"/>
</dbReference>
<feature type="chain" id="PRO_5026834005" description="Calx-beta domain-containing protein" evidence="5">
    <location>
        <begin position="42"/>
        <end position="1074"/>
    </location>
</feature>
<feature type="domain" description="Calx-beta" evidence="6">
    <location>
        <begin position="663"/>
        <end position="762"/>
    </location>
</feature>
<dbReference type="RefSeq" id="WP_157344336.1">
    <property type="nucleotide sequence ID" value="NZ_WSEK01000004.1"/>
</dbReference>
<keyword evidence="4" id="KW-0406">Ion transport</keyword>
<evidence type="ECO:0000313" key="8">
    <source>
        <dbReference type="Proteomes" id="UP000473525"/>
    </source>
</evidence>
<dbReference type="InterPro" id="IPR051171">
    <property type="entry name" value="CaCA"/>
</dbReference>
<dbReference type="GO" id="GO:0016020">
    <property type="term" value="C:membrane"/>
    <property type="evidence" value="ECO:0007669"/>
    <property type="project" value="InterPro"/>
</dbReference>
<comment type="caution">
    <text evidence="7">The sequence shown here is derived from an EMBL/GenBank/DDBJ whole genome shotgun (WGS) entry which is preliminary data.</text>
</comment>
<dbReference type="GO" id="GO:0007154">
    <property type="term" value="P:cell communication"/>
    <property type="evidence" value="ECO:0007669"/>
    <property type="project" value="InterPro"/>
</dbReference>
<dbReference type="Gene3D" id="2.80.10.50">
    <property type="match status" value="3"/>
</dbReference>
<evidence type="ECO:0000256" key="3">
    <source>
        <dbReference type="ARBA" id="ARBA00022837"/>
    </source>
</evidence>
<gene>
    <name evidence="7" type="ORF">GON03_18205</name>
</gene>
<keyword evidence="1 5" id="KW-0732">Signal</keyword>
<dbReference type="InterPro" id="IPR038081">
    <property type="entry name" value="CalX-like_sf"/>
</dbReference>
<feature type="domain" description="Calx-beta" evidence="6">
    <location>
        <begin position="775"/>
        <end position="874"/>
    </location>
</feature>
<dbReference type="GO" id="GO:0030001">
    <property type="term" value="P:metal ion transport"/>
    <property type="evidence" value="ECO:0007669"/>
    <property type="project" value="TreeGrafter"/>
</dbReference>
<keyword evidence="8" id="KW-1185">Reference proteome</keyword>
<dbReference type="Proteomes" id="UP000473525">
    <property type="component" value="Unassembled WGS sequence"/>
</dbReference>
<dbReference type="Pfam" id="PF17164">
    <property type="entry name" value="DUF5122"/>
    <property type="match status" value="2"/>
</dbReference>
<dbReference type="Gene3D" id="2.60.40.2030">
    <property type="match status" value="4"/>
</dbReference>
<evidence type="ECO:0000313" key="7">
    <source>
        <dbReference type="EMBL" id="MVQ51118.1"/>
    </source>
</evidence>
<dbReference type="AlphaFoldDB" id="A0A6L6XVL4"/>
<evidence type="ECO:0000256" key="1">
    <source>
        <dbReference type="ARBA" id="ARBA00022729"/>
    </source>
</evidence>
<keyword evidence="4" id="KW-0813">Transport</keyword>
<sequence>MWVGRGGCRRTRTRRSRLAATTALASATLAVLPAAASYADAGVLDTAYGDGGVAVHAWAKPWTRGFASAAQADGKVVVVGDHSVPAVDGTEWAVVRLTADGQRDADFGTDGFVGTSFSGFGGGGTNRAEAVMVDAEGRILVAGIGRKEGTQHGFLVRYLSTGGLDPDFAQGGVADLGQRFFPTSLASRPDLGVAVAGGMLPEVASPAFVSRVDAFTSTGQPDATFDGDGTALFDLSRDATRDSEPRALLGRADGSLVLAGNAGIDGADGFMLAYVTPDGKLRDAAVHQVGSGGAAFARALAEGPHGTVVAAGYAREASTDADQLALARYDDKASLDPGFGVGGIRLDRLDDSGSSRAFGVAVGEKGQVLAGGGTSGSFVLARYLESGDRDTGFGQGGVVQTAIAGADPSSMALLPGQDAAVLAGSVGDQIGAVRYLGALGSVAGPVLPVASIADVSVPEGTGGTSTARLTVSLSSTPSSPVQLSWATSDWTAVSPEDYATASGTLTIPAGESSGTLSVDLVPDATDEPDESFTVALSSAVGATIGDGTASVTIGDDDDAAPLSVVSVQDAPTVSEGSVLEFPLTLSGPQTVDSTVWLSTTGGTATAGTDYVARTHEEVVIPAGQTTGFFTVTTLDDPLVEPDETLTVEIKGGSNVSLGTPSSATGTIHSTDLPPAAASVGTPAAVEEGEVLRFPITLSRPQNVNSSVRLSTAGGTATAGADYVARTLEEIVIPAGQTTGFFEVTTLDDSLVEPDETLTVEIRGGTNISLGTPSSATGTIHSTDLPPAAASVGTPAAVEEGEALRFPITLSRTQNVNSSVRLSTAGGTATAGTDYVARTLQEIVIPAGQTTGFFEVTTTADTTLEGDETVTVEIRGGTNISLGTPSKTTGTIRDPVTAPSTDRVLTGRVVGTVLYRVPGHPTWVQLTHPTPLPMGTLLDASDGTLLVKYAVPRAKPAGTRSSRLAASRTQTVTLTGGTLELTRRHGIPTLTLAGGAPSGCHGSAIVHRTVVSSSGRTNITAEYARIALRRGKVDVVDRCTTTRVSLRSGVAAAAPRTKRTAWRVLEVGRPILFRR</sequence>
<dbReference type="SMART" id="SM00237">
    <property type="entry name" value="Calx_beta"/>
    <property type="match status" value="4"/>
</dbReference>
<reference evidence="7 8" key="1">
    <citation type="submission" date="2019-12" db="EMBL/GenBank/DDBJ databases">
        <authorList>
            <person name="Huq M.A."/>
        </authorList>
    </citation>
    <scope>NUCLEOTIDE SEQUENCE [LARGE SCALE GENOMIC DNA]</scope>
    <source>
        <strain evidence="7 8">MAH-18</strain>
    </source>
</reference>
<dbReference type="PANTHER" id="PTHR11878">
    <property type="entry name" value="SODIUM/CALCIUM EXCHANGER"/>
    <property type="match status" value="1"/>
</dbReference>
<dbReference type="SUPFAM" id="SSF141072">
    <property type="entry name" value="CalX-like"/>
    <property type="match status" value="4"/>
</dbReference>
<dbReference type="EMBL" id="WSEK01000004">
    <property type="protein sequence ID" value="MVQ51118.1"/>
    <property type="molecule type" value="Genomic_DNA"/>
</dbReference>
<evidence type="ECO:0000256" key="5">
    <source>
        <dbReference type="SAM" id="SignalP"/>
    </source>
</evidence>
<keyword evidence="2" id="KW-0677">Repeat</keyword>
<accession>A0A6L6XVL4</accession>
<evidence type="ECO:0000256" key="2">
    <source>
        <dbReference type="ARBA" id="ARBA00022737"/>
    </source>
</evidence>
<protein>
    <recommendedName>
        <fullName evidence="6">Calx-beta domain-containing protein</fullName>
    </recommendedName>
</protein>
<dbReference type="Pfam" id="PF03160">
    <property type="entry name" value="Calx-beta"/>
    <property type="match status" value="4"/>
</dbReference>
<organism evidence="7 8">
    <name type="scientific">Nocardioides agri</name>
    <dbReference type="NCBI Taxonomy" id="2682843"/>
    <lineage>
        <taxon>Bacteria</taxon>
        <taxon>Bacillati</taxon>
        <taxon>Actinomycetota</taxon>
        <taxon>Actinomycetes</taxon>
        <taxon>Propionibacteriales</taxon>
        <taxon>Nocardioidaceae</taxon>
        <taxon>Nocardioides</taxon>
    </lineage>
</organism>
<proteinExistence type="predicted"/>
<feature type="domain" description="Calx-beta" evidence="6">
    <location>
        <begin position="549"/>
        <end position="650"/>
    </location>
</feature>
<feature type="domain" description="Calx-beta" evidence="6">
    <location>
        <begin position="442"/>
        <end position="537"/>
    </location>
</feature>
<keyword evidence="3" id="KW-0106">Calcium</keyword>
<evidence type="ECO:0000256" key="4">
    <source>
        <dbReference type="ARBA" id="ARBA00023065"/>
    </source>
</evidence>
<feature type="signal peptide" evidence="5">
    <location>
        <begin position="1"/>
        <end position="41"/>
    </location>
</feature>
<name>A0A6L6XVL4_9ACTN</name>
<dbReference type="NCBIfam" id="TIGR02608">
    <property type="entry name" value="delta_60_rpt"/>
    <property type="match status" value="5"/>
</dbReference>
<dbReference type="InterPro" id="IPR013431">
    <property type="entry name" value="Delta_60_rpt"/>
</dbReference>
<evidence type="ECO:0000259" key="6">
    <source>
        <dbReference type="SMART" id="SM00237"/>
    </source>
</evidence>
<dbReference type="PANTHER" id="PTHR11878:SF65">
    <property type="entry name" value="NA_CA-EXCHANGE PROTEIN, ISOFORM G"/>
    <property type="match status" value="1"/>
</dbReference>